<reference evidence="5" key="2">
    <citation type="submission" date="2023-01" db="EMBL/GenBank/DDBJ databases">
        <authorList>
            <person name="Petersen C."/>
        </authorList>
    </citation>
    <scope>NUCLEOTIDE SEQUENCE</scope>
    <source>
        <strain evidence="5">IBT 12815</strain>
    </source>
</reference>
<dbReference type="InterPro" id="IPR002110">
    <property type="entry name" value="Ankyrin_rpt"/>
</dbReference>
<gene>
    <name evidence="5" type="ORF">N7537_010288</name>
</gene>
<dbReference type="PRINTS" id="PR01415">
    <property type="entry name" value="ANKYRIN"/>
</dbReference>
<dbReference type="InterPro" id="IPR036770">
    <property type="entry name" value="Ankyrin_rpt-contain_sf"/>
</dbReference>
<feature type="compositionally biased region" description="Basic and acidic residues" evidence="4">
    <location>
        <begin position="27"/>
        <end position="38"/>
    </location>
</feature>
<dbReference type="PROSITE" id="PS50297">
    <property type="entry name" value="ANK_REP_REGION"/>
    <property type="match status" value="3"/>
</dbReference>
<dbReference type="PANTHER" id="PTHR24171:SF10">
    <property type="entry name" value="ANKYRIN REPEAT DOMAIN-CONTAINING PROTEIN 29-LIKE"/>
    <property type="match status" value="1"/>
</dbReference>
<feature type="region of interest" description="Disordered" evidence="4">
    <location>
        <begin position="173"/>
        <end position="204"/>
    </location>
</feature>
<comment type="caution">
    <text evidence="5">The sequence shown here is derived from an EMBL/GenBank/DDBJ whole genome shotgun (WGS) entry which is preliminary data.</text>
</comment>
<dbReference type="EMBL" id="JAQJAE010000005">
    <property type="protein sequence ID" value="KAJ5593384.1"/>
    <property type="molecule type" value="Genomic_DNA"/>
</dbReference>
<accession>A0AAD6GYM0</accession>
<dbReference type="CDD" id="cd14688">
    <property type="entry name" value="bZIP_YAP"/>
    <property type="match status" value="1"/>
</dbReference>
<dbReference type="SMART" id="SM00248">
    <property type="entry name" value="ANK"/>
    <property type="match status" value="3"/>
</dbReference>
<keyword evidence="1" id="KW-0677">Repeat</keyword>
<feature type="repeat" description="ANK" evidence="3">
    <location>
        <begin position="197"/>
        <end position="229"/>
    </location>
</feature>
<evidence type="ECO:0000256" key="4">
    <source>
        <dbReference type="SAM" id="MobiDB-lite"/>
    </source>
</evidence>
<dbReference type="RefSeq" id="XP_056750010.1">
    <property type="nucleotide sequence ID" value="XM_056901342.1"/>
</dbReference>
<dbReference type="PROSITE" id="PS50088">
    <property type="entry name" value="ANK_REPEAT"/>
    <property type="match status" value="3"/>
</dbReference>
<dbReference type="PANTHER" id="PTHR24171">
    <property type="entry name" value="ANKYRIN REPEAT DOMAIN-CONTAINING PROTEIN 39-RELATED"/>
    <property type="match status" value="1"/>
</dbReference>
<proteinExistence type="predicted"/>
<feature type="region of interest" description="Disordered" evidence="4">
    <location>
        <begin position="1"/>
        <end position="38"/>
    </location>
</feature>
<dbReference type="Gene3D" id="1.25.40.20">
    <property type="entry name" value="Ankyrin repeat-containing domain"/>
    <property type="match status" value="2"/>
</dbReference>
<evidence type="ECO:0000256" key="1">
    <source>
        <dbReference type="ARBA" id="ARBA00022737"/>
    </source>
</evidence>
<dbReference type="AlphaFoldDB" id="A0AAD6GYM0"/>
<reference evidence="5" key="1">
    <citation type="journal article" date="2023" name="IMA Fungus">
        <title>Comparative genomic study of the Penicillium genus elucidates a diverse pangenome and 15 lateral gene transfer events.</title>
        <authorList>
            <person name="Petersen C."/>
            <person name="Sorensen T."/>
            <person name="Nielsen M.R."/>
            <person name="Sondergaard T.E."/>
            <person name="Sorensen J.L."/>
            <person name="Fitzpatrick D.A."/>
            <person name="Frisvad J.C."/>
            <person name="Nielsen K.L."/>
        </authorList>
    </citation>
    <scope>NUCLEOTIDE SEQUENCE</scope>
    <source>
        <strain evidence="5">IBT 12815</strain>
    </source>
</reference>
<protein>
    <submittedName>
        <fullName evidence="5">Ankyrin repeat protein</fullName>
    </submittedName>
</protein>
<evidence type="ECO:0000256" key="2">
    <source>
        <dbReference type="ARBA" id="ARBA00023043"/>
    </source>
</evidence>
<feature type="compositionally biased region" description="Basic residues" evidence="4">
    <location>
        <begin position="11"/>
        <end position="26"/>
    </location>
</feature>
<dbReference type="Pfam" id="PF12796">
    <property type="entry name" value="Ank_2"/>
    <property type="match status" value="1"/>
</dbReference>
<dbReference type="Proteomes" id="UP001213799">
    <property type="component" value="Unassembled WGS sequence"/>
</dbReference>
<name>A0AAD6GYM0_9EURO</name>
<dbReference type="GeneID" id="81591584"/>
<feature type="compositionally biased region" description="Polar residues" evidence="4">
    <location>
        <begin position="183"/>
        <end position="201"/>
    </location>
</feature>
<organism evidence="5 6">
    <name type="scientific">Penicillium hordei</name>
    <dbReference type="NCBI Taxonomy" id="40994"/>
    <lineage>
        <taxon>Eukaryota</taxon>
        <taxon>Fungi</taxon>
        <taxon>Dikarya</taxon>
        <taxon>Ascomycota</taxon>
        <taxon>Pezizomycotina</taxon>
        <taxon>Eurotiomycetes</taxon>
        <taxon>Eurotiomycetidae</taxon>
        <taxon>Eurotiales</taxon>
        <taxon>Aspergillaceae</taxon>
        <taxon>Penicillium</taxon>
    </lineage>
</organism>
<evidence type="ECO:0000313" key="6">
    <source>
        <dbReference type="Proteomes" id="UP001213799"/>
    </source>
</evidence>
<sequence>MGSSSQEAKIARRRAKNRQAQRRHREATKAKLAELERLRPQVDSRNTFLPSSPYQAACNLDASAPKTKTSPPRQFCGRCGNDHGGPTYEQSFDLPSLYCHQANFHNAAASLRGLNETPSEPPPTCLNFQEFDSALPTHDESLALDSHQWYSLGESLPPNTSFDYIGTTASSIHGLSRRHRAKSTTQNPPHSRSKSSSNQSALHLAAASGNTECVRALLTHNADMNATDALGRTPLHACVAAGNTTDHVSVVQLLIQNGANPTLKDQTGMGPLHIAAERGNDLVLEALIQIGVDVNAL</sequence>
<feature type="repeat" description="ANK" evidence="3">
    <location>
        <begin position="267"/>
        <end position="297"/>
    </location>
</feature>
<feature type="repeat" description="ANK" evidence="3">
    <location>
        <begin position="230"/>
        <end position="266"/>
    </location>
</feature>
<evidence type="ECO:0000256" key="3">
    <source>
        <dbReference type="PROSITE-ProRule" id="PRU00023"/>
    </source>
</evidence>
<keyword evidence="2 3" id="KW-0040">ANK repeat</keyword>
<keyword evidence="6" id="KW-1185">Reference proteome</keyword>
<dbReference type="SUPFAM" id="SSF48403">
    <property type="entry name" value="Ankyrin repeat"/>
    <property type="match status" value="1"/>
</dbReference>
<evidence type="ECO:0000313" key="5">
    <source>
        <dbReference type="EMBL" id="KAJ5593384.1"/>
    </source>
</evidence>